<sequence length="150" mass="15792">MADISAEYAGIAEASQKMSTQCGIMVPEIYSLMEKVNTLLDNGLYLEQASPALKTAYEEFSKSLQMAAANIQGYANLLTAISDAFQNNDAALFAATLSSIDGEGGLELTPEEVTTPTDDPPEWSPPGGGSDGTPVVWNEDHSQITVGNSA</sequence>
<dbReference type="OrthoDB" id="4177371at2"/>
<accession>A0A1I1TAA9</accession>
<evidence type="ECO:0000313" key="2">
    <source>
        <dbReference type="EMBL" id="SFD55564.1"/>
    </source>
</evidence>
<feature type="compositionally biased region" description="Low complexity" evidence="1">
    <location>
        <begin position="106"/>
        <end position="117"/>
    </location>
</feature>
<name>A0A1I1TAA9_9ACTN</name>
<gene>
    <name evidence="2" type="ORF">SAMN05421773_11915</name>
</gene>
<organism evidence="2 3">
    <name type="scientific">Streptomyces aidingensis</name>
    <dbReference type="NCBI Taxonomy" id="910347"/>
    <lineage>
        <taxon>Bacteria</taxon>
        <taxon>Bacillati</taxon>
        <taxon>Actinomycetota</taxon>
        <taxon>Actinomycetes</taxon>
        <taxon>Kitasatosporales</taxon>
        <taxon>Streptomycetaceae</taxon>
        <taxon>Streptomyces</taxon>
    </lineage>
</organism>
<protein>
    <submittedName>
        <fullName evidence="2">Uncharacterized protein</fullName>
    </submittedName>
</protein>
<feature type="region of interest" description="Disordered" evidence="1">
    <location>
        <begin position="103"/>
        <end position="150"/>
    </location>
</feature>
<evidence type="ECO:0000313" key="3">
    <source>
        <dbReference type="Proteomes" id="UP000199207"/>
    </source>
</evidence>
<dbReference type="RefSeq" id="WP_093841125.1">
    <property type="nucleotide sequence ID" value="NZ_FOLM01000019.1"/>
</dbReference>
<proteinExistence type="predicted"/>
<reference evidence="2 3" key="1">
    <citation type="submission" date="2016-10" db="EMBL/GenBank/DDBJ databases">
        <authorList>
            <person name="de Groot N.N."/>
        </authorList>
    </citation>
    <scope>NUCLEOTIDE SEQUENCE [LARGE SCALE GENOMIC DNA]</scope>
    <source>
        <strain evidence="2 3">CGMCC 4.5739</strain>
    </source>
</reference>
<evidence type="ECO:0000256" key="1">
    <source>
        <dbReference type="SAM" id="MobiDB-lite"/>
    </source>
</evidence>
<dbReference type="EMBL" id="FOLM01000019">
    <property type="protein sequence ID" value="SFD55564.1"/>
    <property type="molecule type" value="Genomic_DNA"/>
</dbReference>
<dbReference type="STRING" id="910347.SAMN05421773_11915"/>
<dbReference type="AlphaFoldDB" id="A0A1I1TAA9"/>
<dbReference type="Gene3D" id="1.10.287.1060">
    <property type="entry name" value="ESAT-6-like"/>
    <property type="match status" value="1"/>
</dbReference>
<dbReference type="Proteomes" id="UP000199207">
    <property type="component" value="Unassembled WGS sequence"/>
</dbReference>
<keyword evidence="3" id="KW-1185">Reference proteome</keyword>